<keyword evidence="1" id="KW-0378">Hydrolase</keyword>
<dbReference type="SUPFAM" id="SSF56784">
    <property type="entry name" value="HAD-like"/>
    <property type="match status" value="1"/>
</dbReference>
<dbReference type="Pfam" id="PF13344">
    <property type="entry name" value="Hydrolase_6"/>
    <property type="match status" value="1"/>
</dbReference>
<dbReference type="NCBIfam" id="TIGR01460">
    <property type="entry name" value="HAD-SF-IIA"/>
    <property type="match status" value="1"/>
</dbReference>
<reference evidence="1 2" key="1">
    <citation type="submission" date="2017-10" db="EMBL/GenBank/DDBJ databases">
        <title>Bifidobacterium xylocopum sp. nov. and Bifidobacterium aemilianum sp. nov., from the carpenter bee (Xylocopa violacea) digestive tract.</title>
        <authorList>
            <person name="Alberoni D."/>
            <person name="Baffoni L."/>
            <person name="Di Gioia D."/>
            <person name="Gaggia F."/>
            <person name="Biavati B."/>
        </authorList>
    </citation>
    <scope>NUCLEOTIDE SEQUENCE [LARGE SCALE GENOMIC DNA]</scope>
    <source>
        <strain evidence="1 2">XV2</strain>
    </source>
</reference>
<evidence type="ECO:0000313" key="2">
    <source>
        <dbReference type="Proteomes" id="UP000252345"/>
    </source>
</evidence>
<dbReference type="Proteomes" id="UP000252345">
    <property type="component" value="Unassembled WGS sequence"/>
</dbReference>
<gene>
    <name evidence="1" type="ORF">CRD59_00475</name>
</gene>
<dbReference type="Gene3D" id="3.40.50.1000">
    <property type="entry name" value="HAD superfamily/HAD-like"/>
    <property type="match status" value="2"/>
</dbReference>
<evidence type="ECO:0000313" key="1">
    <source>
        <dbReference type="EMBL" id="RBP99978.1"/>
    </source>
</evidence>
<name>A0A366KFK1_9BIFI</name>
<keyword evidence="2" id="KW-1185">Reference proteome</keyword>
<dbReference type="AlphaFoldDB" id="A0A366KFK1"/>
<dbReference type="GO" id="GO:0016791">
    <property type="term" value="F:phosphatase activity"/>
    <property type="evidence" value="ECO:0007669"/>
    <property type="project" value="TreeGrafter"/>
</dbReference>
<dbReference type="PANTHER" id="PTHR19288:SF95">
    <property type="entry name" value="D-GLYCEROL 3-PHOSPHATE PHOSPHATASE"/>
    <property type="match status" value="1"/>
</dbReference>
<accession>A0A366KFK1</accession>
<protein>
    <submittedName>
        <fullName evidence="1">HAD family hydrolase</fullName>
    </submittedName>
</protein>
<dbReference type="InterPro" id="IPR023214">
    <property type="entry name" value="HAD_sf"/>
</dbReference>
<sequence length="356" mass="38121">MSKAFLKGSDKPLCQAYSLALLDLDGVVYRGADPVEHAAEGIDRAVGHGMAMAYTTNNPSRYPSVVADQLRGFGLELEDRQVITSGIVGARMLRQHLPAGSKVLVIGSDHLRDEVKANGLQVVESNRDEPQAVIQSWYPDLKLEDLNQATYAIERGAHYYVTNRDLTIPREDGIAPGNGALQLPVIAASGHEPEDSAGKPESAIYDEARRLFSDGDRPVPKPASLPVGDRLDTDIEAAVRGGYDSLIVLTGVATPQAIITAAPNQRPSFIAGDLRGLLEAHPQPVKEQDGSWSCRGSQARIVDGAVTVTARDTSGHELDPTGQLDALRAVTCAVWEVMDAGLDPSGLTLPTFHIHD</sequence>
<dbReference type="InterPro" id="IPR006357">
    <property type="entry name" value="HAD-SF_hydro_IIA"/>
</dbReference>
<dbReference type="InterPro" id="IPR036412">
    <property type="entry name" value="HAD-like_sf"/>
</dbReference>
<dbReference type="OrthoDB" id="3400930at2"/>
<proteinExistence type="predicted"/>
<dbReference type="RefSeq" id="WP_113852640.1">
    <property type="nucleotide sequence ID" value="NZ_PDCH01000001.1"/>
</dbReference>
<comment type="caution">
    <text evidence="1">The sequence shown here is derived from an EMBL/GenBank/DDBJ whole genome shotgun (WGS) entry which is preliminary data.</text>
</comment>
<dbReference type="PANTHER" id="PTHR19288">
    <property type="entry name" value="4-NITROPHENYLPHOSPHATASE-RELATED"/>
    <property type="match status" value="1"/>
</dbReference>
<dbReference type="GO" id="GO:0005737">
    <property type="term" value="C:cytoplasm"/>
    <property type="evidence" value="ECO:0007669"/>
    <property type="project" value="TreeGrafter"/>
</dbReference>
<organism evidence="1 2">
    <name type="scientific">Bifidobacterium xylocopae</name>
    <dbReference type="NCBI Taxonomy" id="2493119"/>
    <lineage>
        <taxon>Bacteria</taxon>
        <taxon>Bacillati</taxon>
        <taxon>Actinomycetota</taxon>
        <taxon>Actinomycetes</taxon>
        <taxon>Bifidobacteriales</taxon>
        <taxon>Bifidobacteriaceae</taxon>
        <taxon>Bifidobacterium</taxon>
    </lineage>
</organism>
<dbReference type="Pfam" id="PF13242">
    <property type="entry name" value="Hydrolase_like"/>
    <property type="match status" value="1"/>
</dbReference>
<dbReference type="EMBL" id="PDCH01000001">
    <property type="protein sequence ID" value="RBP99978.1"/>
    <property type="molecule type" value="Genomic_DNA"/>
</dbReference>